<protein>
    <submittedName>
        <fullName evidence="1">Uncharacterized protein</fullName>
    </submittedName>
</protein>
<proteinExistence type="predicted"/>
<dbReference type="AlphaFoldDB" id="X1KNH6"/>
<organism evidence="1">
    <name type="scientific">marine sediment metagenome</name>
    <dbReference type="NCBI Taxonomy" id="412755"/>
    <lineage>
        <taxon>unclassified sequences</taxon>
        <taxon>metagenomes</taxon>
        <taxon>ecological metagenomes</taxon>
    </lineage>
</organism>
<comment type="caution">
    <text evidence="1">The sequence shown here is derived from an EMBL/GenBank/DDBJ whole genome shotgun (WGS) entry which is preliminary data.</text>
</comment>
<dbReference type="EMBL" id="BARV01000019">
    <property type="protein sequence ID" value="GAH91699.1"/>
    <property type="molecule type" value="Genomic_DNA"/>
</dbReference>
<reference evidence="1" key="1">
    <citation type="journal article" date="2014" name="Front. Microbiol.">
        <title>High frequency of phylogenetically diverse reductive dehalogenase-homologous genes in deep subseafloor sedimentary metagenomes.</title>
        <authorList>
            <person name="Kawai M."/>
            <person name="Futagami T."/>
            <person name="Toyoda A."/>
            <person name="Takaki Y."/>
            <person name="Nishi S."/>
            <person name="Hori S."/>
            <person name="Arai W."/>
            <person name="Tsubouchi T."/>
            <person name="Morono Y."/>
            <person name="Uchiyama I."/>
            <person name="Ito T."/>
            <person name="Fujiyama A."/>
            <person name="Inagaki F."/>
            <person name="Takami H."/>
        </authorList>
    </citation>
    <scope>NUCLEOTIDE SEQUENCE</scope>
    <source>
        <strain evidence="1">Expedition CK06-06</strain>
    </source>
</reference>
<name>X1KNH6_9ZZZZ</name>
<evidence type="ECO:0000313" key="1">
    <source>
        <dbReference type="EMBL" id="GAH91699.1"/>
    </source>
</evidence>
<evidence type="ECO:0000313" key="2">
    <source>
        <dbReference type="EMBL" id="GAH91714.1"/>
    </source>
</evidence>
<dbReference type="EMBL" id="BARV01000019">
    <property type="protein sequence ID" value="GAH91714.1"/>
    <property type="molecule type" value="Genomic_DNA"/>
</dbReference>
<accession>X1KNH6</accession>
<sequence>MNVQEAFVFIEGLRQVYGMGAGKMIKGMRQAYALIGEKAAVYIVRAYMLKPRQTPMLTAAVLDPFLLLPELLYPGQTEYKGFLGMIAEINYTNHVEAAPEDIENFISYFNAVYDIFISGLSKELKQLFKAAGGHESPAEKSNQ</sequence>
<gene>
    <name evidence="1" type="ORF">S06H3_00127</name>
    <name evidence="2" type="ORF">S06H3_00132</name>
</gene>